<feature type="transmembrane region" description="Helical" evidence="2">
    <location>
        <begin position="1566"/>
        <end position="1584"/>
    </location>
</feature>
<keyword evidence="5" id="KW-1185">Reference proteome</keyword>
<dbReference type="InterPro" id="IPR029787">
    <property type="entry name" value="Nucleotide_cyclase"/>
</dbReference>
<feature type="domain" description="Guanylate cyclase" evidence="3">
    <location>
        <begin position="492"/>
        <end position="627"/>
    </location>
</feature>
<gene>
    <name evidence="4" type="ORF">PCOR1329_LOCUS75759</name>
</gene>
<feature type="compositionally biased region" description="Polar residues" evidence="1">
    <location>
        <begin position="1421"/>
        <end position="1432"/>
    </location>
</feature>
<name>A0ABN9XEZ7_9DINO</name>
<dbReference type="Proteomes" id="UP001189429">
    <property type="component" value="Unassembled WGS sequence"/>
</dbReference>
<feature type="region of interest" description="Disordered" evidence="1">
    <location>
        <begin position="1356"/>
        <end position="1382"/>
    </location>
</feature>
<feature type="transmembrane region" description="Helical" evidence="2">
    <location>
        <begin position="2203"/>
        <end position="2223"/>
    </location>
</feature>
<evidence type="ECO:0000256" key="1">
    <source>
        <dbReference type="SAM" id="MobiDB-lite"/>
    </source>
</evidence>
<feature type="transmembrane region" description="Helical" evidence="2">
    <location>
        <begin position="1538"/>
        <end position="1559"/>
    </location>
</feature>
<feature type="compositionally biased region" description="Low complexity" evidence="1">
    <location>
        <begin position="1359"/>
        <end position="1379"/>
    </location>
</feature>
<evidence type="ECO:0000259" key="3">
    <source>
        <dbReference type="PROSITE" id="PS50125"/>
    </source>
</evidence>
<feature type="transmembrane region" description="Helical" evidence="2">
    <location>
        <begin position="1487"/>
        <end position="1505"/>
    </location>
</feature>
<feature type="transmembrane region" description="Helical" evidence="2">
    <location>
        <begin position="280"/>
        <end position="302"/>
    </location>
</feature>
<dbReference type="PANTHER" id="PTHR45655:SF13">
    <property type="entry name" value="SOLUBLE GUANYLATE CYCLASE GCY-32-RELATED"/>
    <property type="match status" value="1"/>
</dbReference>
<keyword evidence="2" id="KW-0472">Membrane</keyword>
<dbReference type="SUPFAM" id="SSF55073">
    <property type="entry name" value="Nucleotide cyclase"/>
    <property type="match status" value="4"/>
</dbReference>
<evidence type="ECO:0000313" key="4">
    <source>
        <dbReference type="EMBL" id="CAK0897617.1"/>
    </source>
</evidence>
<feature type="transmembrane region" description="Helical" evidence="2">
    <location>
        <begin position="921"/>
        <end position="941"/>
    </location>
</feature>
<proteinExistence type="predicted"/>
<dbReference type="EMBL" id="CAUYUJ010020363">
    <property type="protein sequence ID" value="CAK0897617.1"/>
    <property type="molecule type" value="Genomic_DNA"/>
</dbReference>
<protein>
    <recommendedName>
        <fullName evidence="3">Guanylate cyclase domain-containing protein</fullName>
    </recommendedName>
</protein>
<feature type="non-terminal residue" evidence="4">
    <location>
        <position position="1"/>
    </location>
</feature>
<feature type="transmembrane region" description="Helical" evidence="2">
    <location>
        <begin position="2109"/>
        <end position="2128"/>
    </location>
</feature>
<feature type="transmembrane region" description="Helical" evidence="2">
    <location>
        <begin position="412"/>
        <end position="434"/>
    </location>
</feature>
<dbReference type="PROSITE" id="PS50125">
    <property type="entry name" value="GUANYLATE_CYCLASE_2"/>
    <property type="match status" value="4"/>
</dbReference>
<feature type="transmembrane region" description="Helical" evidence="2">
    <location>
        <begin position="2070"/>
        <end position="2089"/>
    </location>
</feature>
<feature type="transmembrane region" description="Helical" evidence="2">
    <location>
        <begin position="309"/>
        <end position="329"/>
    </location>
</feature>
<comment type="caution">
    <text evidence="4">The sequence shown here is derived from an EMBL/GenBank/DDBJ whole genome shotgun (WGS) entry which is preliminary data.</text>
</comment>
<feature type="transmembrane region" description="Helical" evidence="2">
    <location>
        <begin position="362"/>
        <end position="380"/>
    </location>
</feature>
<feature type="domain" description="Guanylate cyclase" evidence="3">
    <location>
        <begin position="1029"/>
        <end position="1157"/>
    </location>
</feature>
<feature type="transmembrane region" description="Helical" evidence="2">
    <location>
        <begin position="2155"/>
        <end position="2172"/>
    </location>
</feature>
<feature type="transmembrane region" description="Helical" evidence="2">
    <location>
        <begin position="947"/>
        <end position="965"/>
    </location>
</feature>
<feature type="transmembrane region" description="Helical" evidence="2">
    <location>
        <begin position="1667"/>
        <end position="1689"/>
    </location>
</feature>
<dbReference type="InterPro" id="IPR001054">
    <property type="entry name" value="A/G_cyclase"/>
</dbReference>
<sequence length="2533" mass="278627">LHTLVQAISAVAQQPHEGRVCMPLSRKAIAEQSIGTSGHRQAEDARTANYGLTGLSNGLPSSGISETSGDWSYSVPSVSYSFGQNSDNPLGRRTSERTDDSEFSTSFSGTPYGRQQFEFPDDSEFSHDATSFTQSGSGLMPWERSDDPDVPRVAASLPPLAAPIGRPVPLGERSPPGGRAPTPMGERSSAQKVLVSAMSWGRVVSHESVMAKAAEQSQEQVRRRKAKRGRETVKEGSRLLLASTMIYGVGRLVELILRGFDGSQGCPLLWRGGKVPQDEAHTLTSLVAEACTLLAGCLMAACGLRRPRLCAHYGTLLALGLYAAAFPLLPTEPSCDDQWRYLQCAKGKDWWRADRQGCGPQGLTASVMCMVIVCMSPHIVPELKPMLLFVALCVAAYLAASAMYLNATELGYYTWGDLLAVVVLLGAATVIAAYRKYKMDVQQQYADLLYHEKSDATRKLLDLLQDFLPDHIISRMLKLPSATIADQIPKASVLFLVISDFEGHMRRQTPDQLLDFLNTLFGKIDRICFDCQVTKIETVGEEYVAAVGVKPEDYENGVEKHEDVLIRLIVAALGIFDVQEGKPDDVLTNVKFRMGLHTGPVVAGVIGQKLPRFRLFGDTMNTAARMMQKGVDGELQFGEETRACMPSWAQCRSRGKVDMKGKGQVDVYLLDRSGGDSEKKVWEQIRSYGLRKSRRCSLDSIMSVGSHGSHERHRAEPEDLVIGANSTFTMTRSDSKLGQLLASGVRGGPLGGEEGNIDWLREFYHFRLASHLGRRSDRLAIVFIALTAVEALSAELLQPHMGDLFGVRRVWMFLALRAVVLALIFRWRVFAQNKDWIFMDPTTAELWGLAHACALLILQFTAYALLAVPLVDETSIDLSASQARARLLREPLRTPLWKLMFLLWYGVSVMDIQLRQMPTVYFVSFSFLAPLVLSAACPVFRGLASAVQLVSMLIMGLVGIQIAGADEHHDRERYNAEKQLKAAQQRMDSILSQLVPPLVASELSKRQASQSANILHRGLGCSHSYPQATIACSDLVGFTALASTRTATEVVEMVSDLFGRFDRLSDVYRICKIETVGDAYIAGQAVRPLTSIYKPISVLIFAVEIIETVKRWSRERVIPLDCRVGVHTGACVGGVVGVEMKRYHLFGHLLSALELLEATAPTGQVHLSGACQRAAEAQAAAEGLCDDAVVCSPRADPVLTTSKGDPVSYQDIGGAPTFVVQRCSPELYDPLAKTELDKEDEILTEALKYIGRGFDISISRYLGRGQAGTASHAPSMLPFEPPRSELADRSRGLGSSTLSVTLRGAPAGSTSWLALRDSSRGASRMSNATRRIDAASYTLDDALWWGSDPAVGSAESDATMSRVTSSHVTSSHVTSRNTTMSYTNQSEISLGQRPWMGPQESEVSRVSSVSQSETPVEQRPSLFSNCGTSSRPSGARSHVSERSSVQKVLLSAMRWGRVVSNESVMARAAVQSEQQLRMRSQRRARETVVEGSWLLLAWMMIYGVMRVVQILSRGFDQGQGCPLLWRGGEAPQGRGHTLASLAGEACTLLAVGLLAAVGLLRPDLRAHYCVLLTLGLYVVAFPFLPSEPSCDDLWRYRQCAVGKDKWRTDVQGCGPQGMSSSVMAVSLVCMSPHIVPELKPMLLCVTLFIAGYLAASAIYLYATELGYYTWVDVMVDIVLLGAATVIAAYRKYKIEVQQQYADLLYHEKSDATRKLLDLLQDFLPDHMISQMLRLPSATIADQIPKASVLFLVISDFEGHMRRQTPDQLLDFLNTLFGKIDRICFDCQVTKIETVGEEYVAAVGVKPEDYSHGAGQHEAVLNRLIVAVQGIVMAQEGDPGELLTNVKFRMGLHTGPVVAGVIGQKLPRFRLFGDTMNTAARMMQMGIDGELQFGEETRMCMPSWARYRSRGKVEMKGKGQVDTYLLDWLSGEDSGRIAWEQFRSYGLRKSRRGSLDSIITVSSQDSDVRHSVELELTVTGRTGTSTLTSLVSFYLRRLGHRLVSFARGGPLGIDEGDIEWLREFYGFRFASHLGRRSDRLAIVLIVLTAVEAVSAELLQPRMGEVFGVRRIWMFVVMRAMLLALIFLWRLVAQKKDWILTAPTTAESWRLAHACALLVLQFTAYALLAAPPVHEVSLDLNASQARDKMRREPLRTPLWQLMFFLWYAVNVMGLQFRRGPTICFVTFSLASPLIISAACPDVRNLASAVQLVAMLIMGLVGIHLAGADEHQDRERYHAETQVKSAQHRMDSILSQLVPPLVANELSKRRASQSANILHWGLGCSHSYQQATIACSDLVGFTALASTRTATEVVEMVSDLFGRFDRLSDIYSICKIETVGDAYIAGQAVRPLTSVYRPISVVVFAVKIIEAVRSWSRERDTPLDCRVGVHTGPCVGGVVGVEMKRYHLFGPLMSVLELLESTAPTGQVHLSRACQTAVEQQASAEGLCDEVVVCSPRLEPVLNTSKGDPVMYQDIGGGPTFVVQRCTPELYDHEANFERVKLNMSSTHRSLHSARTHTQLEACTTCAAPSDRTMSI</sequence>
<keyword evidence="2" id="KW-1133">Transmembrane helix</keyword>
<evidence type="ECO:0000313" key="5">
    <source>
        <dbReference type="Proteomes" id="UP001189429"/>
    </source>
</evidence>
<feature type="compositionally biased region" description="Polar residues" evidence="1">
    <location>
        <begin position="128"/>
        <end position="137"/>
    </location>
</feature>
<dbReference type="CDD" id="cd07302">
    <property type="entry name" value="CHD"/>
    <property type="match status" value="4"/>
</dbReference>
<keyword evidence="2" id="KW-0812">Transmembrane</keyword>
<feature type="transmembrane region" description="Helical" evidence="2">
    <location>
        <begin position="387"/>
        <end position="406"/>
    </location>
</feature>
<accession>A0ABN9XEZ7</accession>
<dbReference type="SMART" id="SM00044">
    <property type="entry name" value="CYCc"/>
    <property type="match status" value="4"/>
</dbReference>
<dbReference type="PANTHER" id="PTHR45655">
    <property type="entry name" value="GUANYLATE CYCLASE SOLUBLE SUBUNIT BETA-2"/>
    <property type="match status" value="1"/>
</dbReference>
<feature type="region of interest" description="Disordered" evidence="1">
    <location>
        <begin position="1409"/>
        <end position="1441"/>
    </location>
</feature>
<feature type="transmembrane region" description="Helical" evidence="2">
    <location>
        <begin position="779"/>
        <end position="798"/>
    </location>
</feature>
<feature type="region of interest" description="Disordered" evidence="1">
    <location>
        <begin position="82"/>
        <end position="186"/>
    </location>
</feature>
<evidence type="ECO:0000256" key="2">
    <source>
        <dbReference type="SAM" id="Phobius"/>
    </source>
</evidence>
<reference evidence="4" key="1">
    <citation type="submission" date="2023-10" db="EMBL/GenBank/DDBJ databases">
        <authorList>
            <person name="Chen Y."/>
            <person name="Shah S."/>
            <person name="Dougan E. K."/>
            <person name="Thang M."/>
            <person name="Chan C."/>
        </authorList>
    </citation>
    <scope>NUCLEOTIDE SEQUENCE [LARGE SCALE GENOMIC DNA]</scope>
</reference>
<feature type="transmembrane region" description="Helical" evidence="2">
    <location>
        <begin position="2179"/>
        <end position="2197"/>
    </location>
</feature>
<feature type="transmembrane region" description="Helical" evidence="2">
    <location>
        <begin position="1642"/>
        <end position="1661"/>
    </location>
</feature>
<organism evidence="4 5">
    <name type="scientific">Prorocentrum cordatum</name>
    <dbReference type="NCBI Taxonomy" id="2364126"/>
    <lineage>
        <taxon>Eukaryota</taxon>
        <taxon>Sar</taxon>
        <taxon>Alveolata</taxon>
        <taxon>Dinophyceae</taxon>
        <taxon>Prorocentrales</taxon>
        <taxon>Prorocentraceae</taxon>
        <taxon>Prorocentrum</taxon>
    </lineage>
</organism>
<dbReference type="Gene3D" id="3.30.70.1230">
    <property type="entry name" value="Nucleotide cyclase"/>
    <property type="match status" value="4"/>
</dbReference>
<feature type="domain" description="Guanylate cyclase" evidence="3">
    <location>
        <begin position="1747"/>
        <end position="1882"/>
    </location>
</feature>
<feature type="domain" description="Guanylate cyclase" evidence="3">
    <location>
        <begin position="2289"/>
        <end position="2417"/>
    </location>
</feature>
<feature type="transmembrane region" description="Helical" evidence="2">
    <location>
        <begin position="810"/>
        <end position="829"/>
    </location>
</feature>
<dbReference type="Pfam" id="PF00211">
    <property type="entry name" value="Guanylate_cyc"/>
    <property type="match status" value="4"/>
</dbReference>